<feature type="transmembrane region" description="Helical" evidence="1">
    <location>
        <begin position="70"/>
        <end position="90"/>
    </location>
</feature>
<organism evidence="2 3">
    <name type="scientific">Paenibacillus psychroresistens</name>
    <dbReference type="NCBI Taxonomy" id="1778678"/>
    <lineage>
        <taxon>Bacteria</taxon>
        <taxon>Bacillati</taxon>
        <taxon>Bacillota</taxon>
        <taxon>Bacilli</taxon>
        <taxon>Bacillales</taxon>
        <taxon>Paenibacillaceae</taxon>
        <taxon>Paenibacillus</taxon>
    </lineage>
</organism>
<keyword evidence="1" id="KW-0812">Transmembrane</keyword>
<feature type="transmembrane region" description="Helical" evidence="1">
    <location>
        <begin position="41"/>
        <end position="64"/>
    </location>
</feature>
<accession>A0A6B8RLQ0</accession>
<keyword evidence="1" id="KW-0472">Membrane</keyword>
<evidence type="ECO:0000313" key="3">
    <source>
        <dbReference type="Proteomes" id="UP000426246"/>
    </source>
</evidence>
<dbReference type="Proteomes" id="UP000426246">
    <property type="component" value="Chromosome"/>
</dbReference>
<sequence>MWSYSHEFVQFSNHLNAADFAVVPVMIALIHQTFSTWGRYLLASIAVSLVCAFIGLPLFVYLGITELSNWAYINSFFTLFLTGVLVKIIVHFITARNLKVEHPAKSEPKINFNFFQRRRKAR</sequence>
<dbReference type="KEGG" id="ppsc:EHS13_16975"/>
<keyword evidence="1" id="KW-1133">Transmembrane helix</keyword>
<feature type="transmembrane region" description="Helical" evidence="1">
    <location>
        <begin position="15"/>
        <end position="34"/>
    </location>
</feature>
<dbReference type="RefSeq" id="WP_155701493.1">
    <property type="nucleotide sequence ID" value="NZ_CP034235.1"/>
</dbReference>
<protein>
    <submittedName>
        <fullName evidence="2">Uncharacterized protein</fullName>
    </submittedName>
</protein>
<gene>
    <name evidence="2" type="ORF">EHS13_16975</name>
</gene>
<dbReference type="EMBL" id="CP034235">
    <property type="protein sequence ID" value="QGQ96455.1"/>
    <property type="molecule type" value="Genomic_DNA"/>
</dbReference>
<keyword evidence="3" id="KW-1185">Reference proteome</keyword>
<dbReference type="AlphaFoldDB" id="A0A6B8RLQ0"/>
<evidence type="ECO:0000313" key="2">
    <source>
        <dbReference type="EMBL" id="QGQ96455.1"/>
    </source>
</evidence>
<name>A0A6B8RLQ0_9BACL</name>
<proteinExistence type="predicted"/>
<evidence type="ECO:0000256" key="1">
    <source>
        <dbReference type="SAM" id="Phobius"/>
    </source>
</evidence>
<reference evidence="3" key="1">
    <citation type="submission" date="2018-11" db="EMBL/GenBank/DDBJ databases">
        <title>Complete genome sequence of Paenibacillus sp. ML311-T8.</title>
        <authorList>
            <person name="Nam Y.-D."/>
            <person name="Kang J."/>
            <person name="Chung W.-H."/>
            <person name="Park Y.S."/>
        </authorList>
    </citation>
    <scope>NUCLEOTIDE SEQUENCE [LARGE SCALE GENOMIC DNA]</scope>
    <source>
        <strain evidence="3">ML311-T8</strain>
    </source>
</reference>